<gene>
    <name evidence="1" type="ORF">ACFFGT_00645</name>
</gene>
<organism evidence="1 2">
    <name type="scientific">Mucilaginibacter angelicae</name>
    <dbReference type="NCBI Taxonomy" id="869718"/>
    <lineage>
        <taxon>Bacteria</taxon>
        <taxon>Pseudomonadati</taxon>
        <taxon>Bacteroidota</taxon>
        <taxon>Sphingobacteriia</taxon>
        <taxon>Sphingobacteriales</taxon>
        <taxon>Sphingobacteriaceae</taxon>
        <taxon>Mucilaginibacter</taxon>
    </lineage>
</organism>
<dbReference type="EMBL" id="JBHLTS010000004">
    <property type="protein sequence ID" value="MFC0512678.1"/>
    <property type="molecule type" value="Genomic_DNA"/>
</dbReference>
<evidence type="ECO:0000313" key="2">
    <source>
        <dbReference type="Proteomes" id="UP001589828"/>
    </source>
</evidence>
<keyword evidence="2" id="KW-1185">Reference proteome</keyword>
<proteinExistence type="predicted"/>
<accession>A0ABV6L2C2</accession>
<dbReference type="RefSeq" id="WP_377020555.1">
    <property type="nucleotide sequence ID" value="NZ_JBHLTS010000004.1"/>
</dbReference>
<dbReference type="Proteomes" id="UP001589828">
    <property type="component" value="Unassembled WGS sequence"/>
</dbReference>
<comment type="caution">
    <text evidence="1">The sequence shown here is derived from an EMBL/GenBank/DDBJ whole genome shotgun (WGS) entry which is preliminary data.</text>
</comment>
<name>A0ABV6L2C2_9SPHI</name>
<reference evidence="1 2" key="1">
    <citation type="submission" date="2024-09" db="EMBL/GenBank/DDBJ databases">
        <authorList>
            <person name="Sun Q."/>
            <person name="Mori K."/>
        </authorList>
    </citation>
    <scope>NUCLEOTIDE SEQUENCE [LARGE SCALE GENOMIC DNA]</scope>
    <source>
        <strain evidence="1 2">NCAIM B.02415</strain>
    </source>
</reference>
<sequence>MASSYRVIGLYNTSIGTILVVKLPDINAIPDKGAVLRNSSNSRWRITGIGMGKKPDFKNPHNDDLLIRDYLVEYLSGANSLNDSDILFIEQ</sequence>
<protein>
    <submittedName>
        <fullName evidence="1">Uncharacterized protein</fullName>
    </submittedName>
</protein>
<evidence type="ECO:0000313" key="1">
    <source>
        <dbReference type="EMBL" id="MFC0512678.1"/>
    </source>
</evidence>